<feature type="transmembrane region" description="Helical" evidence="19">
    <location>
        <begin position="54"/>
        <end position="71"/>
    </location>
</feature>
<keyword evidence="15 19" id="KW-0472">Membrane</keyword>
<comment type="caution">
    <text evidence="20">The sequence shown here is derived from an EMBL/GenBank/DDBJ whole genome shotgun (WGS) entry which is preliminary data.</text>
</comment>
<keyword evidence="12 18" id="KW-0548">Nucleotidyltransferase</keyword>
<evidence type="ECO:0000256" key="8">
    <source>
        <dbReference type="ARBA" id="ARBA00022475"/>
    </source>
</evidence>
<evidence type="ECO:0000256" key="10">
    <source>
        <dbReference type="ARBA" id="ARBA00022679"/>
    </source>
</evidence>
<keyword evidence="8" id="KW-1003">Cell membrane</keyword>
<evidence type="ECO:0000256" key="6">
    <source>
        <dbReference type="ARBA" id="ARBA00012487"/>
    </source>
</evidence>
<evidence type="ECO:0000256" key="1">
    <source>
        <dbReference type="ARBA" id="ARBA00001698"/>
    </source>
</evidence>
<keyword evidence="17" id="KW-1208">Phospholipid metabolism</keyword>
<evidence type="ECO:0000256" key="14">
    <source>
        <dbReference type="ARBA" id="ARBA00023098"/>
    </source>
</evidence>
<dbReference type="Pfam" id="PF01148">
    <property type="entry name" value="CTP_transf_1"/>
    <property type="match status" value="1"/>
</dbReference>
<evidence type="ECO:0000256" key="9">
    <source>
        <dbReference type="ARBA" id="ARBA00022516"/>
    </source>
</evidence>
<accession>A0A2S3QWC6</accession>
<dbReference type="PANTHER" id="PTHR46382">
    <property type="entry name" value="PHOSPHATIDATE CYTIDYLYLTRANSFERASE"/>
    <property type="match status" value="1"/>
</dbReference>
<keyword evidence="11 18" id="KW-0812">Transmembrane</keyword>
<feature type="transmembrane region" description="Helical" evidence="19">
    <location>
        <begin position="12"/>
        <end position="42"/>
    </location>
</feature>
<evidence type="ECO:0000256" key="2">
    <source>
        <dbReference type="ARBA" id="ARBA00004651"/>
    </source>
</evidence>
<dbReference type="EC" id="2.7.7.41" evidence="6 18"/>
<comment type="pathway">
    <text evidence="3 18">Phospholipid metabolism; CDP-diacylglycerol biosynthesis; CDP-diacylglycerol from sn-glycerol 3-phosphate: step 3/3.</text>
</comment>
<evidence type="ECO:0000256" key="16">
    <source>
        <dbReference type="ARBA" id="ARBA00023209"/>
    </source>
</evidence>
<evidence type="ECO:0000256" key="19">
    <source>
        <dbReference type="SAM" id="Phobius"/>
    </source>
</evidence>
<evidence type="ECO:0000256" key="4">
    <source>
        <dbReference type="ARBA" id="ARBA00005189"/>
    </source>
</evidence>
<feature type="transmembrane region" description="Helical" evidence="19">
    <location>
        <begin position="193"/>
        <end position="213"/>
    </location>
</feature>
<evidence type="ECO:0000256" key="17">
    <source>
        <dbReference type="ARBA" id="ARBA00023264"/>
    </source>
</evidence>
<dbReference type="UniPathway" id="UPA00557">
    <property type="reaction ID" value="UER00614"/>
</dbReference>
<feature type="transmembrane region" description="Helical" evidence="19">
    <location>
        <begin position="219"/>
        <end position="240"/>
    </location>
</feature>
<reference evidence="20 21" key="1">
    <citation type="journal article" date="2018" name="Front. Microbiol.">
        <title>Phylogeny of Vibrio vulnificus from the Analysis of the Core-Genome: Implications for Intra-Species Taxonomy.</title>
        <authorList>
            <person name="Roig F.J."/>
            <person name="Gonzalez-Candelas F."/>
            <person name="Sanjuan E."/>
            <person name="Fouz B."/>
            <person name="Feil E.J."/>
            <person name="Llorens C."/>
            <person name="Baker-Austin C."/>
            <person name="Oliver J.D."/>
            <person name="Danin-Poleg Y."/>
            <person name="Gibas C.J."/>
            <person name="Kashi Y."/>
            <person name="Gulig P.A."/>
            <person name="Morrison S.S."/>
            <person name="Amaro C."/>
        </authorList>
    </citation>
    <scope>NUCLEOTIDE SEQUENCE [LARGE SCALE GENOMIC DNA]</scope>
    <source>
        <strain evidence="20 21">CECT4608</strain>
    </source>
</reference>
<dbReference type="PANTHER" id="PTHR46382:SF1">
    <property type="entry name" value="PHOSPHATIDATE CYTIDYLYLTRANSFERASE"/>
    <property type="match status" value="1"/>
</dbReference>
<feature type="transmembrane region" description="Helical" evidence="19">
    <location>
        <begin position="153"/>
        <end position="172"/>
    </location>
</feature>
<keyword evidence="10 18" id="KW-0808">Transferase</keyword>
<organism evidence="20 21">
    <name type="scientific">Vibrio vulnificus</name>
    <dbReference type="NCBI Taxonomy" id="672"/>
    <lineage>
        <taxon>Bacteria</taxon>
        <taxon>Pseudomonadati</taxon>
        <taxon>Pseudomonadota</taxon>
        <taxon>Gammaproteobacteria</taxon>
        <taxon>Vibrionales</taxon>
        <taxon>Vibrionaceae</taxon>
        <taxon>Vibrio</taxon>
    </lineage>
</organism>
<dbReference type="InterPro" id="IPR000374">
    <property type="entry name" value="PC_trans"/>
</dbReference>
<keyword evidence="9" id="KW-0444">Lipid biosynthesis</keyword>
<gene>
    <name evidence="20" type="ORF">CRN52_24630</name>
</gene>
<comment type="catalytic activity">
    <reaction evidence="1 18">
        <text>a 1,2-diacyl-sn-glycero-3-phosphate + CTP + H(+) = a CDP-1,2-diacyl-sn-glycerol + diphosphate</text>
        <dbReference type="Rhea" id="RHEA:16229"/>
        <dbReference type="ChEBI" id="CHEBI:15378"/>
        <dbReference type="ChEBI" id="CHEBI:33019"/>
        <dbReference type="ChEBI" id="CHEBI:37563"/>
        <dbReference type="ChEBI" id="CHEBI:58332"/>
        <dbReference type="ChEBI" id="CHEBI:58608"/>
        <dbReference type="EC" id="2.7.7.41"/>
    </reaction>
</comment>
<name>A0A2S3QWC6_VIBVL</name>
<dbReference type="GO" id="GO:0004605">
    <property type="term" value="F:phosphatidate cytidylyltransferase activity"/>
    <property type="evidence" value="ECO:0007669"/>
    <property type="project" value="UniProtKB-EC"/>
</dbReference>
<dbReference type="GO" id="GO:0005886">
    <property type="term" value="C:plasma membrane"/>
    <property type="evidence" value="ECO:0007669"/>
    <property type="project" value="UniProtKB-SubCell"/>
</dbReference>
<evidence type="ECO:0000256" key="18">
    <source>
        <dbReference type="RuleBase" id="RU003938"/>
    </source>
</evidence>
<proteinExistence type="inferred from homology"/>
<evidence type="ECO:0000256" key="3">
    <source>
        <dbReference type="ARBA" id="ARBA00005119"/>
    </source>
</evidence>
<keyword evidence="16" id="KW-0594">Phospholipid biosynthesis</keyword>
<dbReference type="Proteomes" id="UP000237466">
    <property type="component" value="Unassembled WGS sequence"/>
</dbReference>
<evidence type="ECO:0000313" key="21">
    <source>
        <dbReference type="Proteomes" id="UP000237466"/>
    </source>
</evidence>
<evidence type="ECO:0000313" key="20">
    <source>
        <dbReference type="EMBL" id="POB42168.1"/>
    </source>
</evidence>
<comment type="subcellular location">
    <subcellularLocation>
        <location evidence="2">Cell membrane</location>
        <topology evidence="2">Multi-pass membrane protein</topology>
    </subcellularLocation>
</comment>
<dbReference type="PROSITE" id="PS01315">
    <property type="entry name" value="CDS"/>
    <property type="match status" value="1"/>
</dbReference>
<evidence type="ECO:0000256" key="7">
    <source>
        <dbReference type="ARBA" id="ARBA00019373"/>
    </source>
</evidence>
<comment type="similarity">
    <text evidence="5 18">Belongs to the CDS family.</text>
</comment>
<protein>
    <recommendedName>
        <fullName evidence="7 18">Phosphatidate cytidylyltransferase</fullName>
        <ecNumber evidence="6 18">2.7.7.41</ecNumber>
    </recommendedName>
</protein>
<evidence type="ECO:0000256" key="5">
    <source>
        <dbReference type="ARBA" id="ARBA00010185"/>
    </source>
</evidence>
<dbReference type="EMBL" id="PDGH01000146">
    <property type="protein sequence ID" value="POB42168.1"/>
    <property type="molecule type" value="Genomic_DNA"/>
</dbReference>
<dbReference type="AlphaFoldDB" id="A0A2S3QWC6"/>
<feature type="transmembrane region" description="Helical" evidence="19">
    <location>
        <begin position="119"/>
        <end position="141"/>
    </location>
</feature>
<evidence type="ECO:0000256" key="12">
    <source>
        <dbReference type="ARBA" id="ARBA00022695"/>
    </source>
</evidence>
<sequence>MSLKQRIITALILAPLVILGIFELSLPLFIAALTAVTFLGFWEWTQFVEAKSRIKAMLPAVVVTIGSFFWIEADSASLNQIGLPHYLMLAAGSIWWLYASALAITYPKSTQSWQGHKPLRHLFGLLTLIPFMWSVILLRAVDIESAPYFGAKLVMFVCLLVWAADSGAYFAGKTLGKRKMAPKVSPNKTIEGLIGGVLTAIIVGWFFSGWFDIPFSSPLHMVLITLVTVVISVLGDLVESMFKRESGIKDSSNIIPGHGGILDRIDSLTAAFPIFALLYFLF</sequence>
<keyword evidence="13 19" id="KW-1133">Transmembrane helix</keyword>
<evidence type="ECO:0000256" key="11">
    <source>
        <dbReference type="ARBA" id="ARBA00022692"/>
    </source>
</evidence>
<evidence type="ECO:0000256" key="15">
    <source>
        <dbReference type="ARBA" id="ARBA00023136"/>
    </source>
</evidence>
<keyword evidence="14" id="KW-0443">Lipid metabolism</keyword>
<feature type="transmembrane region" description="Helical" evidence="19">
    <location>
        <begin position="83"/>
        <end position="107"/>
    </location>
</feature>
<comment type="pathway">
    <text evidence="4">Lipid metabolism.</text>
</comment>
<dbReference type="GO" id="GO:0016024">
    <property type="term" value="P:CDP-diacylglycerol biosynthetic process"/>
    <property type="evidence" value="ECO:0007669"/>
    <property type="project" value="UniProtKB-UniPathway"/>
</dbReference>
<evidence type="ECO:0000256" key="13">
    <source>
        <dbReference type="ARBA" id="ARBA00022989"/>
    </source>
</evidence>